<evidence type="ECO:0000313" key="1">
    <source>
        <dbReference type="EMBL" id="MVN85223.1"/>
    </source>
</evidence>
<proteinExistence type="predicted"/>
<dbReference type="Proteomes" id="UP000483286">
    <property type="component" value="Unassembled WGS sequence"/>
</dbReference>
<evidence type="ECO:0000313" key="2">
    <source>
        <dbReference type="Proteomes" id="UP000483286"/>
    </source>
</evidence>
<dbReference type="RefSeq" id="WP_157457252.1">
    <property type="nucleotide sequence ID" value="NZ_WQLB01000001.1"/>
</dbReference>
<gene>
    <name evidence="1" type="ORF">GO986_00365</name>
</gene>
<accession>A0A7C9M5N2</accession>
<organism evidence="1 2">
    <name type="scientific">Deinococcus arboris</name>
    <dbReference type="NCBI Taxonomy" id="2682977"/>
    <lineage>
        <taxon>Bacteria</taxon>
        <taxon>Thermotogati</taxon>
        <taxon>Deinococcota</taxon>
        <taxon>Deinococci</taxon>
        <taxon>Deinococcales</taxon>
        <taxon>Deinococcaceae</taxon>
        <taxon>Deinococcus</taxon>
    </lineage>
</organism>
<protein>
    <submittedName>
        <fullName evidence="1">Uncharacterized protein</fullName>
    </submittedName>
</protein>
<sequence>MARLIPISEMARDHNLDLGETYDLDGRAASAMNGDKVGTVINVIDPLDGKPDRC</sequence>
<comment type="caution">
    <text evidence="1">The sequence shown here is derived from an EMBL/GenBank/DDBJ whole genome shotgun (WGS) entry which is preliminary data.</text>
</comment>
<dbReference type="EMBL" id="WQLB01000001">
    <property type="protein sequence ID" value="MVN85223.1"/>
    <property type="molecule type" value="Genomic_DNA"/>
</dbReference>
<keyword evidence="2" id="KW-1185">Reference proteome</keyword>
<reference evidence="1 2" key="1">
    <citation type="submission" date="2019-12" db="EMBL/GenBank/DDBJ databases">
        <title>Deinococcus sp. HMF7620 Genome sequencing and assembly.</title>
        <authorList>
            <person name="Kang H."/>
            <person name="Kim H."/>
            <person name="Joh K."/>
        </authorList>
    </citation>
    <scope>NUCLEOTIDE SEQUENCE [LARGE SCALE GENOMIC DNA]</scope>
    <source>
        <strain evidence="1 2">HMF7620</strain>
    </source>
</reference>
<name>A0A7C9M5N2_9DEIO</name>
<dbReference type="AlphaFoldDB" id="A0A7C9M5N2"/>